<evidence type="ECO:0000256" key="1">
    <source>
        <dbReference type="SAM" id="MobiDB-lite"/>
    </source>
</evidence>
<dbReference type="AlphaFoldDB" id="A0AAP0I0D9"/>
<evidence type="ECO:0000313" key="2">
    <source>
        <dbReference type="EMBL" id="KAK9103306.1"/>
    </source>
</evidence>
<feature type="compositionally biased region" description="Basic and acidic residues" evidence="1">
    <location>
        <begin position="23"/>
        <end position="47"/>
    </location>
</feature>
<comment type="caution">
    <text evidence="2">The sequence shown here is derived from an EMBL/GenBank/DDBJ whole genome shotgun (WGS) entry which is preliminary data.</text>
</comment>
<dbReference type="EMBL" id="JBBNAE010000008">
    <property type="protein sequence ID" value="KAK9103306.1"/>
    <property type="molecule type" value="Genomic_DNA"/>
</dbReference>
<feature type="compositionally biased region" description="Basic and acidic residues" evidence="1">
    <location>
        <begin position="1"/>
        <end position="16"/>
    </location>
</feature>
<dbReference type="Proteomes" id="UP001417504">
    <property type="component" value="Unassembled WGS sequence"/>
</dbReference>
<proteinExistence type="predicted"/>
<protein>
    <submittedName>
        <fullName evidence="2">Uncharacterized protein</fullName>
    </submittedName>
</protein>
<evidence type="ECO:0000313" key="3">
    <source>
        <dbReference type="Proteomes" id="UP001417504"/>
    </source>
</evidence>
<organism evidence="2 3">
    <name type="scientific">Stephania japonica</name>
    <dbReference type="NCBI Taxonomy" id="461633"/>
    <lineage>
        <taxon>Eukaryota</taxon>
        <taxon>Viridiplantae</taxon>
        <taxon>Streptophyta</taxon>
        <taxon>Embryophyta</taxon>
        <taxon>Tracheophyta</taxon>
        <taxon>Spermatophyta</taxon>
        <taxon>Magnoliopsida</taxon>
        <taxon>Ranunculales</taxon>
        <taxon>Menispermaceae</taxon>
        <taxon>Menispermoideae</taxon>
        <taxon>Cissampelideae</taxon>
        <taxon>Stephania</taxon>
    </lineage>
</organism>
<accession>A0AAP0I0D9</accession>
<feature type="region of interest" description="Disordered" evidence="1">
    <location>
        <begin position="1"/>
        <end position="71"/>
    </location>
</feature>
<reference evidence="2 3" key="1">
    <citation type="submission" date="2024-01" db="EMBL/GenBank/DDBJ databases">
        <title>Genome assemblies of Stephania.</title>
        <authorList>
            <person name="Yang L."/>
        </authorList>
    </citation>
    <scope>NUCLEOTIDE SEQUENCE [LARGE SCALE GENOMIC DNA]</scope>
    <source>
        <strain evidence="2">QJT</strain>
        <tissue evidence="2">Leaf</tissue>
    </source>
</reference>
<gene>
    <name evidence="2" type="ORF">Sjap_020560</name>
</gene>
<keyword evidence="3" id="KW-1185">Reference proteome</keyword>
<name>A0AAP0I0D9_9MAGN</name>
<feature type="region of interest" description="Disordered" evidence="1">
    <location>
        <begin position="103"/>
        <end position="164"/>
    </location>
</feature>
<sequence>MSDGEGRRREGDAIREESDESREEGRGDARRARGGERREARRGEARMRRSGGLECKTIISTPTDHITVWSPPGHTVSATWTQTHTDSSGEVTRTITEIKTLRPVEAQPIRPRSTPGDSATKTKAKHGHELSFDESGESLRVTSNTTPAPSRIVVVKSSHPPPGR</sequence>